<dbReference type="Proteomes" id="UP000775179">
    <property type="component" value="Unassembled WGS sequence"/>
</dbReference>
<dbReference type="SUPFAM" id="SSF89550">
    <property type="entry name" value="PHP domain-like"/>
    <property type="match status" value="1"/>
</dbReference>
<dbReference type="KEGG" id="cchv:BTM20_05690"/>
<feature type="domain" description="Polymerase/histidinol phosphatase N-terminal" evidence="1">
    <location>
        <begin position="22"/>
        <end position="104"/>
    </location>
</feature>
<organism evidence="2 3">
    <name type="scientific">Clostridium chauvoei</name>
    <dbReference type="NCBI Taxonomy" id="46867"/>
    <lineage>
        <taxon>Bacteria</taxon>
        <taxon>Bacillati</taxon>
        <taxon>Bacillota</taxon>
        <taxon>Clostridia</taxon>
        <taxon>Eubacteriales</taxon>
        <taxon>Clostridiaceae</taxon>
        <taxon>Clostridium</taxon>
    </lineage>
</organism>
<accession>A0ABD4RJ26</accession>
<dbReference type="Gene3D" id="3.20.20.140">
    <property type="entry name" value="Metal-dependent hydrolases"/>
    <property type="match status" value="1"/>
</dbReference>
<sequence>MGKKKHKEIKGFNQNDLKFYYGIPHCHTNFSTGKGNPLEAYEYGRKAGLNFMFVTDHNSFLSNKVSIKDSIYTRWQGTHYYASRLMKKYEEFLPLVGFECKTDSYGDLNIMNSSTFFTGIVKDIKILLLWMLNNENAFISINHPHKNIRNLSYNPILNKLITSIEVGNGNPAAKYTRHDKHYFNLLDAGWKLGAINGQDNHKINFGDSENLTVYIGNELSKSALVDSFRAMRTYSTESRFLKFYFTINDSFMGETILISDNKLKFLIYAEDIRYRIKEISIISNKGTTIKDIDEINLNHIKYIYEHKHEENETWYVIKVVQENNRIAISSPIFVESAKEVLGNSYES</sequence>
<evidence type="ECO:0000313" key="3">
    <source>
        <dbReference type="Proteomes" id="UP000775179"/>
    </source>
</evidence>
<protein>
    <submittedName>
        <fullName evidence="2">CehA/McbA family metallohydrolase</fullName>
    </submittedName>
</protein>
<gene>
    <name evidence="2" type="ORF">K4H94_09960</name>
</gene>
<dbReference type="AlphaFoldDB" id="A0ABD4RJ26"/>
<comment type="caution">
    <text evidence="2">The sequence shown here is derived from an EMBL/GenBank/DDBJ whole genome shotgun (WGS) entry which is preliminary data.</text>
</comment>
<dbReference type="InterPro" id="IPR016195">
    <property type="entry name" value="Pol/histidinol_Pase-like"/>
</dbReference>
<dbReference type="GeneID" id="66301351"/>
<dbReference type="EMBL" id="JAIFTX010000022">
    <property type="protein sequence ID" value="MBX7291336.1"/>
    <property type="molecule type" value="Genomic_DNA"/>
</dbReference>
<evidence type="ECO:0000259" key="1">
    <source>
        <dbReference type="SMART" id="SM00481"/>
    </source>
</evidence>
<dbReference type="RefSeq" id="WP_021875342.1">
    <property type="nucleotide sequence ID" value="NZ_CP018624.1"/>
</dbReference>
<dbReference type="NCBIfam" id="NF038032">
    <property type="entry name" value="CehA_McbA_metalo"/>
    <property type="match status" value="1"/>
</dbReference>
<proteinExistence type="predicted"/>
<dbReference type="InterPro" id="IPR003141">
    <property type="entry name" value="Pol/His_phosphatase_N"/>
</dbReference>
<dbReference type="SMART" id="SM00481">
    <property type="entry name" value="POLIIIAc"/>
    <property type="match status" value="1"/>
</dbReference>
<name>A0ABD4RJ26_9CLOT</name>
<evidence type="ECO:0000313" key="2">
    <source>
        <dbReference type="EMBL" id="MBX7291336.1"/>
    </source>
</evidence>
<reference evidence="2 3" key="1">
    <citation type="submission" date="2021-08" db="EMBL/GenBank/DDBJ databases">
        <title>Genome sequence analysis of Clostridium chauvoei strains of European origin and evaluation of typing options for outbreak investigations.</title>
        <authorList>
            <person name="Abdel-Glil M."/>
            <person name="Thomas P."/>
            <person name="Seyboldt C."/>
        </authorList>
    </citation>
    <scope>NUCLEOTIDE SEQUENCE [LARGE SCALE GENOMIC DNA]</scope>
    <source>
        <strain evidence="2 3">S0260-09</strain>
    </source>
</reference>